<sequence>MPEESTASRAIRSRMRDMLRKRADIEDELDVIYMMQSDLEVLADRVAELVVCEVEVDAALSTPRSLHSISYSTIGSLDCLQIRIPSHSEEKDFVGGTIAGFKPLIEAAIIAEMVKRQMLEPDMEKQPEDMVDHDIVGGCS</sequence>
<evidence type="ECO:0000313" key="1">
    <source>
        <dbReference type="EMBL" id="KKN04972.1"/>
    </source>
</evidence>
<name>A0A0F9MZT6_9ZZZZ</name>
<gene>
    <name evidence="1" type="ORF">LCGC14_1092060</name>
</gene>
<comment type="caution">
    <text evidence="1">The sequence shown here is derived from an EMBL/GenBank/DDBJ whole genome shotgun (WGS) entry which is preliminary data.</text>
</comment>
<dbReference type="EMBL" id="LAZR01004859">
    <property type="protein sequence ID" value="KKN04972.1"/>
    <property type="molecule type" value="Genomic_DNA"/>
</dbReference>
<proteinExistence type="predicted"/>
<organism evidence="1">
    <name type="scientific">marine sediment metagenome</name>
    <dbReference type="NCBI Taxonomy" id="412755"/>
    <lineage>
        <taxon>unclassified sequences</taxon>
        <taxon>metagenomes</taxon>
        <taxon>ecological metagenomes</taxon>
    </lineage>
</organism>
<dbReference type="AlphaFoldDB" id="A0A0F9MZT6"/>
<protein>
    <submittedName>
        <fullName evidence="1">Uncharacterized protein</fullName>
    </submittedName>
</protein>
<accession>A0A0F9MZT6</accession>
<reference evidence="1" key="1">
    <citation type="journal article" date="2015" name="Nature">
        <title>Complex archaea that bridge the gap between prokaryotes and eukaryotes.</title>
        <authorList>
            <person name="Spang A."/>
            <person name="Saw J.H."/>
            <person name="Jorgensen S.L."/>
            <person name="Zaremba-Niedzwiedzka K."/>
            <person name="Martijn J."/>
            <person name="Lind A.E."/>
            <person name="van Eijk R."/>
            <person name="Schleper C."/>
            <person name="Guy L."/>
            <person name="Ettema T.J."/>
        </authorList>
    </citation>
    <scope>NUCLEOTIDE SEQUENCE</scope>
</reference>